<name>A0AB39PTW3_9ACTN</name>
<organism evidence="3">
    <name type="scientific">Streptomyces sp. R28</name>
    <dbReference type="NCBI Taxonomy" id="3238628"/>
    <lineage>
        <taxon>Bacteria</taxon>
        <taxon>Bacillati</taxon>
        <taxon>Actinomycetota</taxon>
        <taxon>Actinomycetes</taxon>
        <taxon>Kitasatosporales</taxon>
        <taxon>Streptomycetaceae</taxon>
        <taxon>Streptomyces</taxon>
    </lineage>
</organism>
<sequence>MQIPSVPVPFTGRIDPRARSICAQSKEWVQRMGMMSPGMAAEYFDRLAYADLGTRYSYGATREGAQILADLTCWFFLWDDQHDRLIIEGKEYEWRRQVTQIREVVHDPAGSNADHPAPRALGDILRRIRPHFSGVWWRRFTQHWDGVVAANDREFDNRSAGASETIDNYIELRRRSVAMIMWMDLVELAAQTELPPQLYHTPEYQTCVTATVDYCAWCNDLHSLAKERSAADTSNIVTVISRARGCSLETAVEETLQRMAARIEDFRQAEQTLTNRIAHGMHLDEAVRQGLHRCLLSMRDWNANMDAWHRISARYLDAAPGVRLQYYNEDLARLDKLEMLIKGTERSRDGSWRYV</sequence>
<dbReference type="RefSeq" id="WP_369168081.1">
    <property type="nucleotide sequence ID" value="NZ_CP163439.1"/>
</dbReference>
<dbReference type="Gene3D" id="1.10.600.10">
    <property type="entry name" value="Farnesyl Diphosphate Synthase"/>
    <property type="match status" value="1"/>
</dbReference>
<keyword evidence="2" id="KW-0460">Magnesium</keyword>
<accession>A0AB39PTW3</accession>
<dbReference type="EC" id="4.2.3.-" evidence="2"/>
<dbReference type="SUPFAM" id="SSF48576">
    <property type="entry name" value="Terpenoid synthases"/>
    <property type="match status" value="1"/>
</dbReference>
<protein>
    <recommendedName>
        <fullName evidence="2">Terpene synthase</fullName>
        <ecNumber evidence="2">4.2.3.-</ecNumber>
    </recommendedName>
</protein>
<dbReference type="GO" id="GO:0046872">
    <property type="term" value="F:metal ion binding"/>
    <property type="evidence" value="ECO:0007669"/>
    <property type="project" value="UniProtKB-KW"/>
</dbReference>
<comment type="similarity">
    <text evidence="2">Belongs to the terpene synthase family.</text>
</comment>
<dbReference type="PANTHER" id="PTHR35201">
    <property type="entry name" value="TERPENE SYNTHASE"/>
    <property type="match status" value="1"/>
</dbReference>
<evidence type="ECO:0000256" key="1">
    <source>
        <dbReference type="ARBA" id="ARBA00023239"/>
    </source>
</evidence>
<reference evidence="3" key="1">
    <citation type="submission" date="2024-07" db="EMBL/GenBank/DDBJ databases">
        <authorList>
            <person name="Yu S.T."/>
        </authorList>
    </citation>
    <scope>NUCLEOTIDE SEQUENCE</scope>
    <source>
        <strain evidence="3">R28</strain>
    </source>
</reference>
<proteinExistence type="inferred from homology"/>
<dbReference type="GO" id="GO:0010333">
    <property type="term" value="F:terpene synthase activity"/>
    <property type="evidence" value="ECO:0007669"/>
    <property type="project" value="InterPro"/>
</dbReference>
<dbReference type="Pfam" id="PF19086">
    <property type="entry name" value="Terpene_syn_C_2"/>
    <property type="match status" value="1"/>
</dbReference>
<keyword evidence="2" id="KW-0479">Metal-binding</keyword>
<dbReference type="EMBL" id="CP163439">
    <property type="protein sequence ID" value="XDQ33521.1"/>
    <property type="molecule type" value="Genomic_DNA"/>
</dbReference>
<dbReference type="InterPro" id="IPR034686">
    <property type="entry name" value="Terpene_cyclase-like_2"/>
</dbReference>
<evidence type="ECO:0000313" key="3">
    <source>
        <dbReference type="EMBL" id="XDQ33521.1"/>
    </source>
</evidence>
<dbReference type="SFLD" id="SFLDG01020">
    <property type="entry name" value="Terpene_Cyclase_Like_2"/>
    <property type="match status" value="1"/>
</dbReference>
<comment type="cofactor">
    <cofactor evidence="2">
        <name>Mg(2+)</name>
        <dbReference type="ChEBI" id="CHEBI:18420"/>
    </cofactor>
</comment>
<dbReference type="PANTHER" id="PTHR35201:SF4">
    <property type="entry name" value="BETA-PINACENE SYNTHASE-RELATED"/>
    <property type="match status" value="1"/>
</dbReference>
<gene>
    <name evidence="3" type="ORF">AB5J49_09450</name>
</gene>
<dbReference type="SFLD" id="SFLDS00005">
    <property type="entry name" value="Isoprenoid_Synthase_Type_I"/>
    <property type="match status" value="1"/>
</dbReference>
<dbReference type="InterPro" id="IPR008949">
    <property type="entry name" value="Isoprenoid_synthase_dom_sf"/>
</dbReference>
<evidence type="ECO:0000256" key="2">
    <source>
        <dbReference type="RuleBase" id="RU366034"/>
    </source>
</evidence>
<dbReference type="AlphaFoldDB" id="A0AB39PTW3"/>
<keyword evidence="1 2" id="KW-0456">Lyase</keyword>